<feature type="region of interest" description="Disordered" evidence="1">
    <location>
        <begin position="106"/>
        <end position="126"/>
    </location>
</feature>
<evidence type="ECO:0000313" key="2">
    <source>
        <dbReference type="EMBL" id="CCX07229.1"/>
    </source>
</evidence>
<evidence type="ECO:0000256" key="1">
    <source>
        <dbReference type="SAM" id="MobiDB-lite"/>
    </source>
</evidence>
<dbReference type="AlphaFoldDB" id="U4LAP0"/>
<feature type="compositionally biased region" description="Basic and acidic residues" evidence="1">
    <location>
        <begin position="115"/>
        <end position="126"/>
    </location>
</feature>
<reference evidence="2 3" key="1">
    <citation type="journal article" date="2013" name="PLoS Genet.">
        <title>The genome and development-dependent transcriptomes of Pyronema confluens: a window into fungal evolution.</title>
        <authorList>
            <person name="Traeger S."/>
            <person name="Altegoer F."/>
            <person name="Freitag M."/>
            <person name="Gabaldon T."/>
            <person name="Kempken F."/>
            <person name="Kumar A."/>
            <person name="Marcet-Houben M."/>
            <person name="Poggeler S."/>
            <person name="Stajich J.E."/>
            <person name="Nowrousian M."/>
        </authorList>
    </citation>
    <scope>NUCLEOTIDE SEQUENCE [LARGE SCALE GENOMIC DNA]</scope>
    <source>
        <strain evidence="3">CBS 100304</strain>
        <tissue evidence="2">Vegetative mycelium</tissue>
    </source>
</reference>
<proteinExistence type="predicted"/>
<evidence type="ECO:0000313" key="3">
    <source>
        <dbReference type="Proteomes" id="UP000018144"/>
    </source>
</evidence>
<sequence length="347" mass="38362">MSTNPTSSLFVVLLPEGTSIAFEWAKRYTGVASMMGVYSHCEMELVTTYDPATQNIFIPDSRDLGRLQSTSYADERYNDGIAQVFRALPYPASSCFVDIVSVTPEPLTTPTTNESKNERSTNDDLLHDQSLVSQTPCFPTHCYLYPKSSASVATRVQLKDLPTTTPFETKDCTLCDEELTRVAGNILATYAAKDATEIATEAEMKKKFIFPFTGRINIGVRPHLLKHPVIQYPIQPLVSQRHTLPSAPVTHSSATPDAKCEDIQNASARTADAVTATIEPERQPSATIPIVGKSTIDPPAKKFNEYEKPLKAISVSKEAEISTVNVKHAEGKGRKRHWMRLKIQREG</sequence>
<organism evidence="2 3">
    <name type="scientific">Pyronema omphalodes (strain CBS 100304)</name>
    <name type="common">Pyronema confluens</name>
    <dbReference type="NCBI Taxonomy" id="1076935"/>
    <lineage>
        <taxon>Eukaryota</taxon>
        <taxon>Fungi</taxon>
        <taxon>Dikarya</taxon>
        <taxon>Ascomycota</taxon>
        <taxon>Pezizomycotina</taxon>
        <taxon>Pezizomycetes</taxon>
        <taxon>Pezizales</taxon>
        <taxon>Pyronemataceae</taxon>
        <taxon>Pyronema</taxon>
    </lineage>
</organism>
<dbReference type="Proteomes" id="UP000018144">
    <property type="component" value="Unassembled WGS sequence"/>
</dbReference>
<accession>U4LAP0</accession>
<keyword evidence="3" id="KW-1185">Reference proteome</keyword>
<gene>
    <name evidence="2" type="ORF">PCON_06818</name>
</gene>
<protein>
    <submittedName>
        <fullName evidence="2">Uncharacterized protein</fullName>
    </submittedName>
</protein>
<dbReference type="EMBL" id="HF935343">
    <property type="protein sequence ID" value="CCX07229.1"/>
    <property type="molecule type" value="Genomic_DNA"/>
</dbReference>
<name>U4LAP0_PYROM</name>